<sequence>MKILLINESTWRQHAKAHQEKVDHLTTEWRQYSASGKKHPTLDFLFSYYNLKINRLRLWSPGPDITLEGEHDGSLLFGHYSQSKKHCQLNPERYPKQRLKNFKWISQLLKQTSERIPVFNCYGVHEWSMIYKSDSKRHEQLPLRVSTKTLDNFVESTPCQCTHFDAYRFFTDDASPLIQHPLSRENQEEYEQSGCLHANMDLYKWAYKLYPFMTGDLLLRCFELAIQCRYLDMQASPYDMSEFKMEPIAVDTSQGREKYISEQHRLKKIADPIRTELANAYDNFIAICNKESTI</sequence>
<gene>
    <name evidence="1" type="ORF">LNTAR_15922</name>
</gene>
<dbReference type="eggNOG" id="ENOG502Z7SZ">
    <property type="taxonomic scope" value="Bacteria"/>
</dbReference>
<dbReference type="Proteomes" id="UP000004947">
    <property type="component" value="Unassembled WGS sequence"/>
</dbReference>
<dbReference type="AlphaFoldDB" id="A6DMI2"/>
<reference evidence="1 2" key="1">
    <citation type="journal article" date="2010" name="J. Bacteriol.">
        <title>Genome sequence of Lentisphaera araneosa HTCC2155T, the type species of the order Lentisphaerales in the phylum Lentisphaerae.</title>
        <authorList>
            <person name="Thrash J.C."/>
            <person name="Cho J.C."/>
            <person name="Vergin K.L."/>
            <person name="Morris R.M."/>
            <person name="Giovannoni S.J."/>
        </authorList>
    </citation>
    <scope>NUCLEOTIDE SEQUENCE [LARGE SCALE GENOMIC DNA]</scope>
    <source>
        <strain evidence="1 2">HTCC2155</strain>
    </source>
</reference>
<dbReference type="STRING" id="313628.LNTAR_15922"/>
<keyword evidence="2" id="KW-1185">Reference proteome</keyword>
<name>A6DMI2_9BACT</name>
<dbReference type="OrthoDB" id="9790578at2"/>
<evidence type="ECO:0008006" key="3">
    <source>
        <dbReference type="Google" id="ProtNLM"/>
    </source>
</evidence>
<organism evidence="1 2">
    <name type="scientific">Lentisphaera araneosa HTCC2155</name>
    <dbReference type="NCBI Taxonomy" id="313628"/>
    <lineage>
        <taxon>Bacteria</taxon>
        <taxon>Pseudomonadati</taxon>
        <taxon>Lentisphaerota</taxon>
        <taxon>Lentisphaeria</taxon>
        <taxon>Lentisphaerales</taxon>
        <taxon>Lentisphaeraceae</taxon>
        <taxon>Lentisphaera</taxon>
    </lineage>
</organism>
<comment type="caution">
    <text evidence="1">The sequence shown here is derived from an EMBL/GenBank/DDBJ whole genome shotgun (WGS) entry which is preliminary data.</text>
</comment>
<proteinExistence type="predicted"/>
<evidence type="ECO:0000313" key="1">
    <source>
        <dbReference type="EMBL" id="EDM27172.1"/>
    </source>
</evidence>
<protein>
    <recommendedName>
        <fullName evidence="3">3-methyladenine DNA glycosylase</fullName>
    </recommendedName>
</protein>
<dbReference type="RefSeq" id="WP_007279080.1">
    <property type="nucleotide sequence ID" value="NZ_ABCK01000011.1"/>
</dbReference>
<accession>A6DMI2</accession>
<evidence type="ECO:0000313" key="2">
    <source>
        <dbReference type="Proteomes" id="UP000004947"/>
    </source>
</evidence>
<dbReference type="EMBL" id="ABCK01000011">
    <property type="protein sequence ID" value="EDM27172.1"/>
    <property type="molecule type" value="Genomic_DNA"/>
</dbReference>